<evidence type="ECO:0000256" key="5">
    <source>
        <dbReference type="SAM" id="MobiDB-lite"/>
    </source>
</evidence>
<evidence type="ECO:0000256" key="6">
    <source>
        <dbReference type="SAM" id="Phobius"/>
    </source>
</evidence>
<dbReference type="Gene3D" id="2.60.120.10">
    <property type="entry name" value="Jelly Rolls"/>
    <property type="match status" value="1"/>
</dbReference>
<dbReference type="Gene3D" id="2.60.40.420">
    <property type="entry name" value="Cupredoxins - blue copper proteins"/>
    <property type="match status" value="1"/>
</dbReference>
<dbReference type="GO" id="GO:0005576">
    <property type="term" value="C:extracellular region"/>
    <property type="evidence" value="ECO:0007669"/>
    <property type="project" value="UniProtKB-SubCell"/>
</dbReference>
<feature type="domain" description="Cupin type-1" evidence="8">
    <location>
        <begin position="57"/>
        <end position="204"/>
    </location>
</feature>
<feature type="region of interest" description="Disordered" evidence="5">
    <location>
        <begin position="230"/>
        <end position="261"/>
    </location>
</feature>
<dbReference type="CDD" id="cd00920">
    <property type="entry name" value="Cupredoxin"/>
    <property type="match status" value="1"/>
</dbReference>
<dbReference type="SUPFAM" id="SSF49503">
    <property type="entry name" value="Cupredoxins"/>
    <property type="match status" value="1"/>
</dbReference>
<feature type="signal peptide" evidence="7">
    <location>
        <begin position="1"/>
        <end position="23"/>
    </location>
</feature>
<evidence type="ECO:0000259" key="8">
    <source>
        <dbReference type="SMART" id="SM00835"/>
    </source>
</evidence>
<comment type="caution">
    <text evidence="9">The sequence shown here is derived from an EMBL/GenBank/DDBJ whole genome shotgun (WGS) entry which is preliminary data.</text>
</comment>
<dbReference type="InterPro" id="IPR006045">
    <property type="entry name" value="Cupin_1"/>
</dbReference>
<keyword evidence="6" id="KW-0472">Membrane</keyword>
<organism evidence="9 10">
    <name type="scientific">Favolaschia claudopus</name>
    <dbReference type="NCBI Taxonomy" id="2862362"/>
    <lineage>
        <taxon>Eukaryota</taxon>
        <taxon>Fungi</taxon>
        <taxon>Dikarya</taxon>
        <taxon>Basidiomycota</taxon>
        <taxon>Agaricomycotina</taxon>
        <taxon>Agaricomycetes</taxon>
        <taxon>Agaricomycetidae</taxon>
        <taxon>Agaricales</taxon>
        <taxon>Marasmiineae</taxon>
        <taxon>Mycenaceae</taxon>
        <taxon>Favolaschia</taxon>
    </lineage>
</organism>
<proteinExistence type="inferred from homology"/>
<accession>A0AAW0BZW1</accession>
<keyword evidence="10" id="KW-1185">Reference proteome</keyword>
<dbReference type="CDD" id="cd02241">
    <property type="entry name" value="cupin_OxOx"/>
    <property type="match status" value="1"/>
</dbReference>
<protein>
    <submittedName>
        <fullName evidence="9">RmlC-like cupin</fullName>
    </submittedName>
</protein>
<dbReference type="InterPro" id="IPR008972">
    <property type="entry name" value="Cupredoxin"/>
</dbReference>
<comment type="similarity">
    <text evidence="2">Belongs to the germin family.</text>
</comment>
<dbReference type="PANTHER" id="PTHR34883:SF15">
    <property type="entry name" value="EXTRACELLULAR SERINE-RICH PROTEIN"/>
    <property type="match status" value="1"/>
</dbReference>
<keyword evidence="4" id="KW-0464">Manganese</keyword>
<evidence type="ECO:0000313" key="10">
    <source>
        <dbReference type="Proteomes" id="UP001362999"/>
    </source>
</evidence>
<dbReference type="InterPro" id="IPR014710">
    <property type="entry name" value="RmlC-like_jellyroll"/>
</dbReference>
<dbReference type="InterPro" id="IPR001929">
    <property type="entry name" value="Germin"/>
</dbReference>
<evidence type="ECO:0000256" key="1">
    <source>
        <dbReference type="ARBA" id="ARBA00004613"/>
    </source>
</evidence>
<evidence type="ECO:0000256" key="7">
    <source>
        <dbReference type="SAM" id="SignalP"/>
    </source>
</evidence>
<keyword evidence="6" id="KW-0812">Transmembrane</keyword>
<keyword evidence="3" id="KW-0964">Secreted</keyword>
<evidence type="ECO:0000256" key="2">
    <source>
        <dbReference type="ARBA" id="ARBA00007456"/>
    </source>
</evidence>
<sequence length="641" mass="67170">MLSYTWAALALALASTWLPRVSADAKSDEADLVKKLRDAPTAVDRINLLASDDEFEFDFFDPKKSATVGAGGKIILANAGTFPAVIGTGSAMAIGILDACSMNTPHTHPRATEMQFSVNGTIRTGMITENNARFIMTDLPPGSMTIFPQGSIHFQFNDGCSPALFVASFNSEDPGALQIAQRFLGLPPDIVGATFGDLGVEQVAGLESEIPDNVALGPDACLKRCGLKRPDQPTLQRQPRVSGNALPPQVSGSYSYDKGTGNAKKYESTTKGYGGTTTASSYGAHTTSGYGNGSPSKGTNHLIKVGADGLRYSPSNISAAVGDTVTFEFHPKNHTVTQSSFLHPCTALGETSAKGEVGFKSGFEFVDPSKTSDFPTFSITVNDTAPIWGYCGQQGPPIHCHEGMVFSINAVESGPNNFEAFQKLANNSAAISSHVDCPARDKDGTILTASSTSKEGATDFVDCTYPSAGRCSYFTNGGFDSGSSSCPAGIAQANRSALKGSKAAAGKGSLAELAEVGSGAAAGASPSSESESHKSKFEFTPPFIALLAVNGVLLIALIVLAALYFRSRRAASRQRRHKTLYTSLGAGGDPIFVAPKKVTQYDAAEGDAPGDDTPLTHGLTRGPYYDPHEPTTPSRPASRLR</sequence>
<dbReference type="PANTHER" id="PTHR34883">
    <property type="entry name" value="SERINE-RICH PROTEIN, PUTATIVE-RELATED-RELATED"/>
    <property type="match status" value="1"/>
</dbReference>
<feature type="region of interest" description="Disordered" evidence="5">
    <location>
        <begin position="602"/>
        <end position="641"/>
    </location>
</feature>
<gene>
    <name evidence="9" type="ORF">R3P38DRAFT_3502264</name>
</gene>
<feature type="transmembrane region" description="Helical" evidence="6">
    <location>
        <begin position="543"/>
        <end position="565"/>
    </location>
</feature>
<keyword evidence="6" id="KW-1133">Transmembrane helix</keyword>
<evidence type="ECO:0000256" key="4">
    <source>
        <dbReference type="ARBA" id="ARBA00023211"/>
    </source>
</evidence>
<dbReference type="Proteomes" id="UP001362999">
    <property type="component" value="Unassembled WGS sequence"/>
</dbReference>
<dbReference type="Pfam" id="PF00190">
    <property type="entry name" value="Cupin_1"/>
    <property type="match status" value="1"/>
</dbReference>
<dbReference type="InterPro" id="IPR011051">
    <property type="entry name" value="RmlC_Cupin_sf"/>
</dbReference>
<comment type="subcellular location">
    <subcellularLocation>
        <location evidence="1">Secreted</location>
    </subcellularLocation>
</comment>
<dbReference type="EMBL" id="JAWWNJ010000023">
    <property type="protein sequence ID" value="KAK7032672.1"/>
    <property type="molecule type" value="Genomic_DNA"/>
</dbReference>
<dbReference type="AlphaFoldDB" id="A0AAW0BZW1"/>
<evidence type="ECO:0000313" key="9">
    <source>
        <dbReference type="EMBL" id="KAK7032672.1"/>
    </source>
</evidence>
<dbReference type="SMART" id="SM00835">
    <property type="entry name" value="Cupin_1"/>
    <property type="match status" value="1"/>
</dbReference>
<dbReference type="GO" id="GO:0030145">
    <property type="term" value="F:manganese ion binding"/>
    <property type="evidence" value="ECO:0007669"/>
    <property type="project" value="InterPro"/>
</dbReference>
<dbReference type="PRINTS" id="PR00325">
    <property type="entry name" value="GERMIN"/>
</dbReference>
<feature type="chain" id="PRO_5043485861" evidence="7">
    <location>
        <begin position="24"/>
        <end position="641"/>
    </location>
</feature>
<dbReference type="InterPro" id="IPR052953">
    <property type="entry name" value="Ser-rich/MCO-related"/>
</dbReference>
<dbReference type="SUPFAM" id="SSF51182">
    <property type="entry name" value="RmlC-like cupins"/>
    <property type="match status" value="1"/>
</dbReference>
<reference evidence="9 10" key="1">
    <citation type="journal article" date="2024" name="J Genomics">
        <title>Draft genome sequencing and assembly of Favolaschia claudopus CIRM-BRFM 2984 isolated from oak limbs.</title>
        <authorList>
            <person name="Navarro D."/>
            <person name="Drula E."/>
            <person name="Chaduli D."/>
            <person name="Cazenave R."/>
            <person name="Ahrendt S."/>
            <person name="Wang J."/>
            <person name="Lipzen A."/>
            <person name="Daum C."/>
            <person name="Barry K."/>
            <person name="Grigoriev I.V."/>
            <person name="Favel A."/>
            <person name="Rosso M.N."/>
            <person name="Martin F."/>
        </authorList>
    </citation>
    <scope>NUCLEOTIDE SEQUENCE [LARGE SCALE GENOMIC DNA]</scope>
    <source>
        <strain evidence="9 10">CIRM-BRFM 2984</strain>
    </source>
</reference>
<evidence type="ECO:0000256" key="3">
    <source>
        <dbReference type="ARBA" id="ARBA00022525"/>
    </source>
</evidence>
<name>A0AAW0BZW1_9AGAR</name>
<keyword evidence="7" id="KW-0732">Signal</keyword>